<evidence type="ECO:0000256" key="1">
    <source>
        <dbReference type="SAM" id="MobiDB-lite"/>
    </source>
</evidence>
<dbReference type="PANTHER" id="PTHR43384:SF14">
    <property type="entry name" value="ESX-1 SECRETION-ASSOCIATED PROTEIN ESPI"/>
    <property type="match status" value="1"/>
</dbReference>
<dbReference type="InterPro" id="IPR025669">
    <property type="entry name" value="AAA_dom"/>
</dbReference>
<dbReference type="PANTHER" id="PTHR43384">
    <property type="entry name" value="SEPTUM SITE-DETERMINING PROTEIN MIND HOMOLOG, CHLOROPLASTIC-RELATED"/>
    <property type="match status" value="1"/>
</dbReference>
<dbReference type="InterPro" id="IPR050625">
    <property type="entry name" value="ParA/MinD_ATPase"/>
</dbReference>
<keyword evidence="4" id="KW-1185">Reference proteome</keyword>
<accession>A0A3A4KQP4</accession>
<dbReference type="Gene3D" id="3.40.50.300">
    <property type="entry name" value="P-loop containing nucleotide triphosphate hydrolases"/>
    <property type="match status" value="1"/>
</dbReference>
<dbReference type="GO" id="GO:0009898">
    <property type="term" value="C:cytoplasmic side of plasma membrane"/>
    <property type="evidence" value="ECO:0007669"/>
    <property type="project" value="TreeGrafter"/>
</dbReference>
<sequence>MVHSAPQPAHFAEQNPPHLPDRIERPVFEQTEAQRVEVLPAAFTSMELFADIAAAKRAHLQSNAGMRGALNKVGFKFGLSPAEQRTEDRRARIRRQLTTTYQIAVISVKGGVGRTTVAATLGSTFAKIRADRVVAVDANPDFGDLATRTCRHPYGLTLRDLAQAANLDAYSAVQSFTAINSADLAVVASPWSTEASSALSGEEYVLGVDILRRHYNLLIVDCGTGVLDSATASVLRTSDAVVVVTPATVGGVTGAVATINWLSSHGMDRLVTKSIISIVHHRPDKPIVAVEAIENLFANAQRPTCTVPYDPHLAEGGEIDLRLLGEDTALAFEDLAAAMADGFPTYMAGGPDRGGWR</sequence>
<dbReference type="GO" id="GO:0016887">
    <property type="term" value="F:ATP hydrolysis activity"/>
    <property type="evidence" value="ECO:0007669"/>
    <property type="project" value="TreeGrafter"/>
</dbReference>
<feature type="domain" description="AAA" evidence="2">
    <location>
        <begin position="103"/>
        <end position="256"/>
    </location>
</feature>
<comment type="caution">
    <text evidence="3">The sequence shown here is derived from an EMBL/GenBank/DDBJ whole genome shotgun (WGS) entry which is preliminary data.</text>
</comment>
<evidence type="ECO:0000313" key="4">
    <source>
        <dbReference type="Proteomes" id="UP000266677"/>
    </source>
</evidence>
<gene>
    <name evidence="3" type="ORF">D5S18_00755</name>
</gene>
<evidence type="ECO:0000313" key="3">
    <source>
        <dbReference type="EMBL" id="RJO80043.1"/>
    </source>
</evidence>
<dbReference type="OrthoDB" id="3204399at2"/>
<dbReference type="Pfam" id="PF13614">
    <property type="entry name" value="AAA_31"/>
    <property type="match status" value="1"/>
</dbReference>
<dbReference type="InterPro" id="IPR027417">
    <property type="entry name" value="P-loop_NTPase"/>
</dbReference>
<dbReference type="GO" id="GO:0051782">
    <property type="term" value="P:negative regulation of cell division"/>
    <property type="evidence" value="ECO:0007669"/>
    <property type="project" value="TreeGrafter"/>
</dbReference>
<organism evidence="3 4">
    <name type="scientific">Nocardia panacis</name>
    <dbReference type="NCBI Taxonomy" id="2340916"/>
    <lineage>
        <taxon>Bacteria</taxon>
        <taxon>Bacillati</taxon>
        <taxon>Actinomycetota</taxon>
        <taxon>Actinomycetes</taxon>
        <taxon>Mycobacteriales</taxon>
        <taxon>Nocardiaceae</taxon>
        <taxon>Nocardia</taxon>
    </lineage>
</organism>
<name>A0A3A4KQP4_9NOCA</name>
<evidence type="ECO:0000259" key="2">
    <source>
        <dbReference type="Pfam" id="PF13614"/>
    </source>
</evidence>
<dbReference type="SUPFAM" id="SSF52540">
    <property type="entry name" value="P-loop containing nucleoside triphosphate hydrolases"/>
    <property type="match status" value="1"/>
</dbReference>
<dbReference type="Proteomes" id="UP000266677">
    <property type="component" value="Unassembled WGS sequence"/>
</dbReference>
<reference evidence="3 4" key="1">
    <citation type="submission" date="2018-09" db="EMBL/GenBank/DDBJ databases">
        <title>YIM PH21274 draft genome.</title>
        <authorList>
            <person name="Miao C."/>
        </authorList>
    </citation>
    <scope>NUCLEOTIDE SEQUENCE [LARGE SCALE GENOMIC DNA]</scope>
    <source>
        <strain evidence="3 4">YIM PH 21724</strain>
    </source>
</reference>
<dbReference type="AlphaFoldDB" id="A0A3A4KQP4"/>
<dbReference type="GO" id="GO:0005829">
    <property type="term" value="C:cytosol"/>
    <property type="evidence" value="ECO:0007669"/>
    <property type="project" value="TreeGrafter"/>
</dbReference>
<proteinExistence type="predicted"/>
<dbReference type="EMBL" id="QZFU01000006">
    <property type="protein sequence ID" value="RJO80043.1"/>
    <property type="molecule type" value="Genomic_DNA"/>
</dbReference>
<protein>
    <submittedName>
        <fullName evidence="3">MinD/ParA family protein</fullName>
    </submittedName>
</protein>
<feature type="region of interest" description="Disordered" evidence="1">
    <location>
        <begin position="1"/>
        <end position="21"/>
    </location>
</feature>
<dbReference type="GO" id="GO:0005524">
    <property type="term" value="F:ATP binding"/>
    <property type="evidence" value="ECO:0007669"/>
    <property type="project" value="TreeGrafter"/>
</dbReference>